<protein>
    <recommendedName>
        <fullName evidence="5">Secreted protein</fullName>
    </recommendedName>
</protein>
<dbReference type="RefSeq" id="WP_339121086.1">
    <property type="nucleotide sequence ID" value="NZ_BAABKS010000053.1"/>
</dbReference>
<evidence type="ECO:0000256" key="2">
    <source>
        <dbReference type="SAM" id="SignalP"/>
    </source>
</evidence>
<organism evidence="3 4">
    <name type="scientific">Pseudonocardia benzenivorans</name>
    <dbReference type="NCBI Taxonomy" id="228005"/>
    <lineage>
        <taxon>Bacteria</taxon>
        <taxon>Bacillati</taxon>
        <taxon>Actinomycetota</taxon>
        <taxon>Actinomycetes</taxon>
        <taxon>Pseudonocardiales</taxon>
        <taxon>Pseudonocardiaceae</taxon>
        <taxon>Pseudonocardia</taxon>
    </lineage>
</organism>
<comment type="caution">
    <text evidence="3">The sequence shown here is derived from an EMBL/GenBank/DDBJ whole genome shotgun (WGS) entry which is preliminary data.</text>
</comment>
<reference evidence="4" key="1">
    <citation type="journal article" date="2019" name="Int. J. Syst. Evol. Microbiol.">
        <title>The Global Catalogue of Microorganisms (GCM) 10K type strain sequencing project: providing services to taxonomists for standard genome sequencing and annotation.</title>
        <authorList>
            <consortium name="The Broad Institute Genomics Platform"/>
            <consortium name="The Broad Institute Genome Sequencing Center for Infectious Disease"/>
            <person name="Wu L."/>
            <person name="Ma J."/>
        </authorList>
    </citation>
    <scope>NUCLEOTIDE SEQUENCE [LARGE SCALE GENOMIC DNA]</scope>
    <source>
        <strain evidence="4">CCUG 49018</strain>
    </source>
</reference>
<feature type="region of interest" description="Disordered" evidence="1">
    <location>
        <begin position="60"/>
        <end position="100"/>
    </location>
</feature>
<evidence type="ECO:0008006" key="5">
    <source>
        <dbReference type="Google" id="ProtNLM"/>
    </source>
</evidence>
<dbReference type="EMBL" id="JBHTMB010000217">
    <property type="protein sequence ID" value="MFD1236307.1"/>
    <property type="molecule type" value="Genomic_DNA"/>
</dbReference>
<feature type="compositionally biased region" description="Polar residues" evidence="1">
    <location>
        <begin position="86"/>
        <end position="100"/>
    </location>
</feature>
<dbReference type="Proteomes" id="UP001597182">
    <property type="component" value="Unassembled WGS sequence"/>
</dbReference>
<feature type="signal peptide" evidence="2">
    <location>
        <begin position="1"/>
        <end position="22"/>
    </location>
</feature>
<keyword evidence="4" id="KW-1185">Reference proteome</keyword>
<keyword evidence="2" id="KW-0732">Signal</keyword>
<gene>
    <name evidence="3" type="ORF">ACFQ34_23715</name>
</gene>
<sequence>MTTLLVLVLVMAVLSAAATRYGADSRDGDGRTSSLTGERIPRRRHFLRDDLAAIGARIARAATRPQRTPDERALVRGARNDVDRSQGVQSQYPRAKTSTA</sequence>
<name>A0ABW3VM19_9PSEU</name>
<evidence type="ECO:0000256" key="1">
    <source>
        <dbReference type="SAM" id="MobiDB-lite"/>
    </source>
</evidence>
<evidence type="ECO:0000313" key="3">
    <source>
        <dbReference type="EMBL" id="MFD1236307.1"/>
    </source>
</evidence>
<feature type="region of interest" description="Disordered" evidence="1">
    <location>
        <begin position="21"/>
        <end position="41"/>
    </location>
</feature>
<evidence type="ECO:0000313" key="4">
    <source>
        <dbReference type="Proteomes" id="UP001597182"/>
    </source>
</evidence>
<feature type="compositionally biased region" description="Basic and acidic residues" evidence="1">
    <location>
        <begin position="67"/>
        <end position="84"/>
    </location>
</feature>
<feature type="chain" id="PRO_5045654601" description="Secreted protein" evidence="2">
    <location>
        <begin position="23"/>
        <end position="100"/>
    </location>
</feature>
<proteinExistence type="predicted"/>
<accession>A0ABW3VM19</accession>